<feature type="domain" description="HTH tetR-type" evidence="6">
    <location>
        <begin position="20"/>
        <end position="80"/>
    </location>
</feature>
<accession>A0A931H7M6</accession>
<dbReference type="PANTHER" id="PTHR30055">
    <property type="entry name" value="HTH-TYPE TRANSCRIPTIONAL REGULATOR RUTR"/>
    <property type="match status" value="1"/>
</dbReference>
<dbReference type="SUPFAM" id="SSF46689">
    <property type="entry name" value="Homeodomain-like"/>
    <property type="match status" value="1"/>
</dbReference>
<sequence length="201" mass="22252">MRSGMEKRKYTQVRRAEQQDDTRRRIVEATMALHEEIGPRRTTISAIAERAGVQRLTVYRHFPDEAAVIHACSSTWFGQNPPPPLPAEGSGGTVDEALRDALQALYAYHRRTRRMWDAVLRDAGEVEALREPLAQAAAYFASYGDALLRKLHPRGEPGREARAAVALAVNFATWSTLADAGLADKAIARLMADWLGVACAR</sequence>
<dbReference type="AlphaFoldDB" id="A0A931H7M6"/>
<protein>
    <submittedName>
        <fullName evidence="7">TetR/AcrR family transcriptional regulator</fullName>
    </submittedName>
</protein>
<dbReference type="EMBL" id="JADWYS010000001">
    <property type="protein sequence ID" value="MBG9390190.1"/>
    <property type="molecule type" value="Genomic_DNA"/>
</dbReference>
<evidence type="ECO:0000256" key="1">
    <source>
        <dbReference type="ARBA" id="ARBA00023015"/>
    </source>
</evidence>
<comment type="caution">
    <text evidence="7">The sequence shown here is derived from an EMBL/GenBank/DDBJ whole genome shotgun (WGS) entry which is preliminary data.</text>
</comment>
<keyword evidence="8" id="KW-1185">Reference proteome</keyword>
<dbReference type="PROSITE" id="PS50977">
    <property type="entry name" value="HTH_TETR_2"/>
    <property type="match status" value="1"/>
</dbReference>
<dbReference type="PRINTS" id="PR00455">
    <property type="entry name" value="HTHTETR"/>
</dbReference>
<evidence type="ECO:0000256" key="4">
    <source>
        <dbReference type="PROSITE-ProRule" id="PRU00335"/>
    </source>
</evidence>
<evidence type="ECO:0000313" key="7">
    <source>
        <dbReference type="EMBL" id="MBG9390190.1"/>
    </source>
</evidence>
<evidence type="ECO:0000256" key="3">
    <source>
        <dbReference type="ARBA" id="ARBA00023163"/>
    </source>
</evidence>
<dbReference type="InterPro" id="IPR050109">
    <property type="entry name" value="HTH-type_TetR-like_transc_reg"/>
</dbReference>
<evidence type="ECO:0000256" key="2">
    <source>
        <dbReference type="ARBA" id="ARBA00023125"/>
    </source>
</evidence>
<evidence type="ECO:0000259" key="6">
    <source>
        <dbReference type="PROSITE" id="PS50977"/>
    </source>
</evidence>
<dbReference type="Gene3D" id="1.10.357.10">
    <property type="entry name" value="Tetracycline Repressor, domain 2"/>
    <property type="match status" value="1"/>
</dbReference>
<organism evidence="7 8">
    <name type="scientific">Caenimonas aquaedulcis</name>
    <dbReference type="NCBI Taxonomy" id="2793270"/>
    <lineage>
        <taxon>Bacteria</taxon>
        <taxon>Pseudomonadati</taxon>
        <taxon>Pseudomonadota</taxon>
        <taxon>Betaproteobacteria</taxon>
        <taxon>Burkholderiales</taxon>
        <taxon>Comamonadaceae</taxon>
        <taxon>Caenimonas</taxon>
    </lineage>
</organism>
<proteinExistence type="predicted"/>
<keyword evidence="2 4" id="KW-0238">DNA-binding</keyword>
<dbReference type="GO" id="GO:0003700">
    <property type="term" value="F:DNA-binding transcription factor activity"/>
    <property type="evidence" value="ECO:0007669"/>
    <property type="project" value="TreeGrafter"/>
</dbReference>
<dbReference type="InterPro" id="IPR001647">
    <property type="entry name" value="HTH_TetR"/>
</dbReference>
<keyword evidence="3" id="KW-0804">Transcription</keyword>
<keyword evidence="1" id="KW-0805">Transcription regulation</keyword>
<dbReference type="GO" id="GO:0000976">
    <property type="term" value="F:transcription cis-regulatory region binding"/>
    <property type="evidence" value="ECO:0007669"/>
    <property type="project" value="TreeGrafter"/>
</dbReference>
<gene>
    <name evidence="7" type="ORF">I5803_19325</name>
</gene>
<dbReference type="PANTHER" id="PTHR30055:SF234">
    <property type="entry name" value="HTH-TYPE TRANSCRIPTIONAL REGULATOR BETI"/>
    <property type="match status" value="1"/>
</dbReference>
<evidence type="ECO:0000313" key="8">
    <source>
        <dbReference type="Proteomes" id="UP000651050"/>
    </source>
</evidence>
<name>A0A931H7M6_9BURK</name>
<dbReference type="InterPro" id="IPR009057">
    <property type="entry name" value="Homeodomain-like_sf"/>
</dbReference>
<feature type="region of interest" description="Disordered" evidence="5">
    <location>
        <begin position="1"/>
        <end position="22"/>
    </location>
</feature>
<dbReference type="Pfam" id="PF00440">
    <property type="entry name" value="TetR_N"/>
    <property type="match status" value="1"/>
</dbReference>
<reference evidence="7" key="1">
    <citation type="submission" date="2020-11" db="EMBL/GenBank/DDBJ databases">
        <title>Bacterial whole genome sequence for Caenimonas sp. DR4.4.</title>
        <authorList>
            <person name="Le V."/>
            <person name="Ko S.-R."/>
            <person name="Ahn C.-Y."/>
            <person name="Oh H.-M."/>
        </authorList>
    </citation>
    <scope>NUCLEOTIDE SEQUENCE</scope>
    <source>
        <strain evidence="7">DR4.4</strain>
    </source>
</reference>
<dbReference type="Proteomes" id="UP000651050">
    <property type="component" value="Unassembled WGS sequence"/>
</dbReference>
<evidence type="ECO:0000256" key="5">
    <source>
        <dbReference type="SAM" id="MobiDB-lite"/>
    </source>
</evidence>
<feature type="DNA-binding region" description="H-T-H motif" evidence="4">
    <location>
        <begin position="43"/>
        <end position="62"/>
    </location>
</feature>